<evidence type="ECO:0000256" key="7">
    <source>
        <dbReference type="ARBA" id="ARBA00023273"/>
    </source>
</evidence>
<dbReference type="AlphaFoldDB" id="A0A803XVF6"/>
<keyword evidence="7" id="KW-0966">Cell projection</keyword>
<feature type="region of interest" description="Disordered" evidence="10">
    <location>
        <begin position="835"/>
        <end position="880"/>
    </location>
</feature>
<reference evidence="11" key="3">
    <citation type="submission" date="2025-09" db="UniProtKB">
        <authorList>
            <consortium name="Ensembl"/>
        </authorList>
    </citation>
    <scope>IDENTIFICATION</scope>
</reference>
<dbReference type="Gene3D" id="1.10.287.1490">
    <property type="match status" value="1"/>
</dbReference>
<keyword evidence="4" id="KW-0770">Synapse</keyword>
<dbReference type="PANTHER" id="PTHR18861">
    <property type="entry name" value="ELKS/RAB6-INTERACTING/CAST PROTEIN"/>
    <property type="match status" value="1"/>
</dbReference>
<feature type="compositionally biased region" description="Basic residues" evidence="10">
    <location>
        <begin position="839"/>
        <end position="860"/>
    </location>
</feature>
<evidence type="ECO:0000256" key="8">
    <source>
        <dbReference type="ARBA" id="ARBA00034106"/>
    </source>
</evidence>
<evidence type="ECO:0000256" key="1">
    <source>
        <dbReference type="ARBA" id="ARBA00004245"/>
    </source>
</evidence>
<feature type="coiled-coil region" evidence="9">
    <location>
        <begin position="68"/>
        <end position="95"/>
    </location>
</feature>
<reference evidence="11 12" key="1">
    <citation type="journal article" date="2010" name="PLoS Biol.">
        <title>Multi-platform next-generation sequencing of the domestic turkey (Meleagris gallopavo): genome assembly and analysis.</title>
        <authorList>
            <person name="Dalloul R.A."/>
            <person name="Long J.A."/>
            <person name="Zimin A.V."/>
            <person name="Aslam L."/>
            <person name="Beal K."/>
            <person name="Blomberg L.A."/>
            <person name="Bouffard P."/>
            <person name="Burt D.W."/>
            <person name="Crasta O."/>
            <person name="Crooijmans R.P."/>
            <person name="Cooper K."/>
            <person name="Coulombe R.A."/>
            <person name="De S."/>
            <person name="Delany M.E."/>
            <person name="Dodgson J.B."/>
            <person name="Dong J.J."/>
            <person name="Evans C."/>
            <person name="Frederickson K.M."/>
            <person name="Flicek P."/>
            <person name="Florea L."/>
            <person name="Folkerts O."/>
            <person name="Groenen M.A."/>
            <person name="Harkins T.T."/>
            <person name="Herrero J."/>
            <person name="Hoffmann S."/>
            <person name="Megens H.J."/>
            <person name="Jiang A."/>
            <person name="de Jong P."/>
            <person name="Kaiser P."/>
            <person name="Kim H."/>
            <person name="Kim K.W."/>
            <person name="Kim S."/>
            <person name="Langenberger D."/>
            <person name="Lee M.K."/>
            <person name="Lee T."/>
            <person name="Mane S."/>
            <person name="Marcais G."/>
            <person name="Marz M."/>
            <person name="McElroy A.P."/>
            <person name="Modise T."/>
            <person name="Nefedov M."/>
            <person name="Notredame C."/>
            <person name="Paton I.R."/>
            <person name="Payne W.S."/>
            <person name="Pertea G."/>
            <person name="Prickett D."/>
            <person name="Puiu D."/>
            <person name="Qioa D."/>
            <person name="Raineri E."/>
            <person name="Ruffier M."/>
            <person name="Salzberg S.L."/>
            <person name="Schatz M.C."/>
            <person name="Scheuring C."/>
            <person name="Schmidt C.J."/>
            <person name="Schroeder S."/>
            <person name="Searle S.M."/>
            <person name="Smith E.J."/>
            <person name="Smith J."/>
            <person name="Sonstegard T.S."/>
            <person name="Stadler P.F."/>
            <person name="Tafer H."/>
            <person name="Tu Z.J."/>
            <person name="Van Tassell C.P."/>
            <person name="Vilella A.J."/>
            <person name="Williams K.P."/>
            <person name="Yorke J.A."/>
            <person name="Zhang L."/>
            <person name="Zhang H.B."/>
            <person name="Zhang X."/>
            <person name="Zhang Y."/>
            <person name="Reed K.M."/>
        </authorList>
    </citation>
    <scope>NUCLEOTIDE SEQUENCE [LARGE SCALE GENOMIC DNA]</scope>
</reference>
<dbReference type="GO" id="GO:0030424">
    <property type="term" value="C:axon"/>
    <property type="evidence" value="ECO:0007669"/>
    <property type="project" value="UniProtKB-SubCell"/>
</dbReference>
<dbReference type="GO" id="GO:0098882">
    <property type="term" value="F:structural constituent of presynaptic active zone"/>
    <property type="evidence" value="ECO:0007669"/>
    <property type="project" value="TreeGrafter"/>
</dbReference>
<evidence type="ECO:0000256" key="3">
    <source>
        <dbReference type="ARBA" id="ARBA00022553"/>
    </source>
</evidence>
<dbReference type="GO" id="GO:0048167">
    <property type="term" value="P:regulation of synaptic plasticity"/>
    <property type="evidence" value="ECO:0007669"/>
    <property type="project" value="TreeGrafter"/>
</dbReference>
<dbReference type="Ensembl" id="ENSMGAT00000024994.1">
    <property type="protein sequence ID" value="ENSMGAP00000023502.1"/>
    <property type="gene ID" value="ENSMGAG00000006092.3"/>
</dbReference>
<dbReference type="GeneTree" id="ENSGT00650000093320"/>
<keyword evidence="2" id="KW-0963">Cytoplasm</keyword>
<dbReference type="GO" id="GO:0048788">
    <property type="term" value="C:cytoskeleton of presynaptic active zone"/>
    <property type="evidence" value="ECO:0007669"/>
    <property type="project" value="TreeGrafter"/>
</dbReference>
<gene>
    <name evidence="11" type="primary">ERC2</name>
</gene>
<dbReference type="SUPFAM" id="SSF57997">
    <property type="entry name" value="Tropomyosin"/>
    <property type="match status" value="1"/>
</dbReference>
<dbReference type="OrthoDB" id="2019763at2759"/>
<keyword evidence="12" id="KW-1185">Reference proteome</keyword>
<organism evidence="11 12">
    <name type="scientific">Meleagris gallopavo</name>
    <name type="common">Wild turkey</name>
    <dbReference type="NCBI Taxonomy" id="9103"/>
    <lineage>
        <taxon>Eukaryota</taxon>
        <taxon>Metazoa</taxon>
        <taxon>Chordata</taxon>
        <taxon>Craniata</taxon>
        <taxon>Vertebrata</taxon>
        <taxon>Euteleostomi</taxon>
        <taxon>Archelosauria</taxon>
        <taxon>Archosauria</taxon>
        <taxon>Dinosauria</taxon>
        <taxon>Saurischia</taxon>
        <taxon>Theropoda</taxon>
        <taxon>Coelurosauria</taxon>
        <taxon>Aves</taxon>
        <taxon>Neognathae</taxon>
        <taxon>Galloanserae</taxon>
        <taxon>Galliformes</taxon>
        <taxon>Phasianidae</taxon>
        <taxon>Meleagridinae</taxon>
        <taxon>Meleagris</taxon>
    </lineage>
</organism>
<name>A0A803XVF6_MELGA</name>
<evidence type="ECO:0000313" key="12">
    <source>
        <dbReference type="Proteomes" id="UP000001645"/>
    </source>
</evidence>
<evidence type="ECO:0000313" key="11">
    <source>
        <dbReference type="Ensembl" id="ENSMGAP00000023502.1"/>
    </source>
</evidence>
<protein>
    <submittedName>
        <fullName evidence="11">ELKS/RAB6-interacting/CAST family member 2</fullName>
    </submittedName>
</protein>
<sequence length="880" mass="102640">MTLGRATNRAVYGGRVTAMGSSPNIASAGLSHTDVLSYTDQHGGLTTSSHHHHHQVPSMLRQVRDSTMLDLQAQLKELQRENDLLRKELDIKDSKLGSSMNSIKTFWSPELKKERVLRKEEAARMSVLKEQMRVSHEENQHLQMTIQALQDELRTQRDLNHLLQQESGNRGAEHFTIELTEENFRRLQAEHDRQAKELFLLRKTLEEMELRIETQKQTLNARDESIKKLLEMLQSKGLPSKGMEDDNERTRRMAEAESQVNHLEVILDQKEKENIHLREELHRRTQLQPEPAKTKALQTVIEMKDTKIASLERNIRDLEDEIQMLKTNGVLNTEDREEEIKQIEVYKSHSKFMKNKIDQLKQELSKKESELLALQTKLETLSNQNSDCKQHIEVLKESLTAKEQRAAILQTEVDALRLRLEEKETFLNKKTKQLQDLTEEKGTLAGEIRDMKDMLEVKERKINVLQKKIENLQEQLRDKDKQLTNLKDRVKSLQTDSSNTDTALATLEEALSEKERIIERLKEQRERDDRERLEEIESYKKENKDLKEKVNALQAELTEKESSLIDLKEHASSLASAGLKRDSKLKSLEIAIEQKKEECSKLEAQLKKAHEAEEEARMNPEFADRMKQLDKEASYYREECGKAQAEVDRLLEILKEVENEKNDKDKKIAELERHMKDQNKKVANLKHNQQLEKKKNAQLLEEVRRREDNMTDNSQHLQVEELMNALEKTRQELDSTKARLASTQQSLAEKEAHLANLRIERRKQLEEILEMKQEALLAAISEKDANIALLELSASKKKKTQEEVMALKREKDRLVHQLKQQTQNRMKLMADNYDDDHHHYHHHHHHHHHRSPGRPQHSNHRPSPDQSAELSLSRASGART</sequence>
<evidence type="ECO:0000256" key="4">
    <source>
        <dbReference type="ARBA" id="ARBA00023018"/>
    </source>
</evidence>
<feature type="coiled-coil region" evidence="9">
    <location>
        <begin position="253"/>
        <end position="824"/>
    </location>
</feature>
<dbReference type="PANTHER" id="PTHR18861:SF3">
    <property type="entry name" value="ERC PROTEIN 2"/>
    <property type="match status" value="1"/>
</dbReference>
<evidence type="ECO:0000256" key="6">
    <source>
        <dbReference type="ARBA" id="ARBA00023212"/>
    </source>
</evidence>
<dbReference type="Pfam" id="PF10174">
    <property type="entry name" value="Cast"/>
    <property type="match status" value="1"/>
</dbReference>
<dbReference type="Proteomes" id="UP000001645">
    <property type="component" value="Chromosome 14"/>
</dbReference>
<feature type="coiled-coil region" evidence="9">
    <location>
        <begin position="132"/>
        <end position="197"/>
    </location>
</feature>
<reference evidence="11" key="2">
    <citation type="submission" date="2025-08" db="UniProtKB">
        <authorList>
            <consortium name="Ensembl"/>
        </authorList>
    </citation>
    <scope>IDENTIFICATION</scope>
</reference>
<accession>A0A803XVF6</accession>
<evidence type="ECO:0000256" key="10">
    <source>
        <dbReference type="SAM" id="MobiDB-lite"/>
    </source>
</evidence>
<evidence type="ECO:0000256" key="2">
    <source>
        <dbReference type="ARBA" id="ARBA00022490"/>
    </source>
</evidence>
<keyword evidence="5 9" id="KW-0175">Coiled coil</keyword>
<evidence type="ECO:0000256" key="5">
    <source>
        <dbReference type="ARBA" id="ARBA00023054"/>
    </source>
</evidence>
<dbReference type="Bgee" id="ENSMGAG00000006092">
    <property type="expression patterns" value="Expressed in brain and 1 other cell type or tissue"/>
</dbReference>
<dbReference type="GO" id="GO:0007274">
    <property type="term" value="P:neuromuscular synaptic transmission"/>
    <property type="evidence" value="ECO:0007669"/>
    <property type="project" value="TreeGrafter"/>
</dbReference>
<comment type="subcellular location">
    <subcellularLocation>
        <location evidence="1">Cytoplasm</location>
        <location evidence="1">Cytoskeleton</location>
    </subcellularLocation>
    <subcellularLocation>
        <location evidence="8">Presynapse</location>
    </subcellularLocation>
</comment>
<dbReference type="InterPro" id="IPR019323">
    <property type="entry name" value="ELKS/CAST"/>
</dbReference>
<proteinExistence type="predicted"/>
<keyword evidence="6" id="KW-0206">Cytoskeleton</keyword>
<keyword evidence="3" id="KW-0597">Phosphoprotein</keyword>
<feature type="compositionally biased region" description="Polar residues" evidence="10">
    <location>
        <begin position="864"/>
        <end position="880"/>
    </location>
</feature>
<evidence type="ECO:0000256" key="9">
    <source>
        <dbReference type="SAM" id="Coils"/>
    </source>
</evidence>